<organism evidence="1">
    <name type="scientific">Anguilla anguilla</name>
    <name type="common">European freshwater eel</name>
    <name type="synonym">Muraena anguilla</name>
    <dbReference type="NCBI Taxonomy" id="7936"/>
    <lineage>
        <taxon>Eukaryota</taxon>
        <taxon>Metazoa</taxon>
        <taxon>Chordata</taxon>
        <taxon>Craniata</taxon>
        <taxon>Vertebrata</taxon>
        <taxon>Euteleostomi</taxon>
        <taxon>Actinopterygii</taxon>
        <taxon>Neopterygii</taxon>
        <taxon>Teleostei</taxon>
        <taxon>Anguilliformes</taxon>
        <taxon>Anguillidae</taxon>
        <taxon>Anguilla</taxon>
    </lineage>
</organism>
<name>A0A0E9TMX9_ANGAN</name>
<dbReference type="AlphaFoldDB" id="A0A0E9TMX9"/>
<reference evidence="1" key="2">
    <citation type="journal article" date="2015" name="Fish Shellfish Immunol.">
        <title>Early steps in the European eel (Anguilla anguilla)-Vibrio vulnificus interaction in the gills: Role of the RtxA13 toxin.</title>
        <authorList>
            <person name="Callol A."/>
            <person name="Pajuelo D."/>
            <person name="Ebbesson L."/>
            <person name="Teles M."/>
            <person name="MacKenzie S."/>
            <person name="Amaro C."/>
        </authorList>
    </citation>
    <scope>NUCLEOTIDE SEQUENCE</scope>
</reference>
<protein>
    <submittedName>
        <fullName evidence="1">Uncharacterized protein</fullName>
    </submittedName>
</protein>
<dbReference type="EMBL" id="GBXM01053621">
    <property type="protein sequence ID" value="JAH54956.1"/>
    <property type="molecule type" value="Transcribed_RNA"/>
</dbReference>
<sequence length="44" mass="5248">MLSVFPQEDIYRVSVGHFRGIYKVNCFAFPYNTFELLCRNVEFP</sequence>
<accession>A0A0E9TMX9</accession>
<reference evidence="1" key="1">
    <citation type="submission" date="2014-11" db="EMBL/GenBank/DDBJ databases">
        <authorList>
            <person name="Amaro Gonzalez C."/>
        </authorList>
    </citation>
    <scope>NUCLEOTIDE SEQUENCE</scope>
</reference>
<evidence type="ECO:0000313" key="1">
    <source>
        <dbReference type="EMBL" id="JAH54956.1"/>
    </source>
</evidence>
<proteinExistence type="predicted"/>